<dbReference type="GO" id="GO:0005634">
    <property type="term" value="C:nucleus"/>
    <property type="evidence" value="ECO:0007669"/>
    <property type="project" value="UniProtKB-SubCell"/>
</dbReference>
<dbReference type="InterPro" id="IPR036893">
    <property type="entry name" value="SBP_sf"/>
</dbReference>
<keyword evidence="3 9" id="KW-0863">Zinc-finger</keyword>
<proteinExistence type="predicted"/>
<evidence type="ECO:0000256" key="2">
    <source>
        <dbReference type="ARBA" id="ARBA00022723"/>
    </source>
</evidence>
<evidence type="ECO:0000256" key="6">
    <source>
        <dbReference type="ARBA" id="ARBA00023125"/>
    </source>
</evidence>
<evidence type="ECO:0000256" key="4">
    <source>
        <dbReference type="ARBA" id="ARBA00022833"/>
    </source>
</evidence>
<keyword evidence="14" id="KW-1185">Reference proteome</keyword>
<dbReference type="Pfam" id="PF03110">
    <property type="entry name" value="SBP"/>
    <property type="match status" value="1"/>
</dbReference>
<feature type="region of interest" description="Disordered" evidence="10">
    <location>
        <begin position="215"/>
        <end position="235"/>
    </location>
</feature>
<dbReference type="Pfam" id="PF00023">
    <property type="entry name" value="Ank"/>
    <property type="match status" value="1"/>
</dbReference>
<evidence type="ECO:0000256" key="1">
    <source>
        <dbReference type="ARBA" id="ARBA00004123"/>
    </source>
</evidence>
<dbReference type="AlphaFoldDB" id="A0A8K0MSM9"/>
<evidence type="ECO:0000256" key="11">
    <source>
        <dbReference type="SAM" id="Phobius"/>
    </source>
</evidence>
<dbReference type="Gene3D" id="4.10.1100.10">
    <property type="entry name" value="Transcription factor, SBP-box domain"/>
    <property type="match status" value="1"/>
</dbReference>
<dbReference type="PROSITE" id="PS51141">
    <property type="entry name" value="ZF_SBP"/>
    <property type="match status" value="1"/>
</dbReference>
<dbReference type="FunFam" id="4.10.1100.10:FF:000001">
    <property type="entry name" value="Squamosa promoter-binding-like protein 14"/>
    <property type="match status" value="1"/>
</dbReference>
<evidence type="ECO:0000256" key="7">
    <source>
        <dbReference type="ARBA" id="ARBA00023163"/>
    </source>
</evidence>
<feature type="region of interest" description="Disordered" evidence="10">
    <location>
        <begin position="58"/>
        <end position="90"/>
    </location>
</feature>
<evidence type="ECO:0000313" key="13">
    <source>
        <dbReference type="EMBL" id="KAF3456458.1"/>
    </source>
</evidence>
<keyword evidence="11" id="KW-1133">Transmembrane helix</keyword>
<protein>
    <recommendedName>
        <fullName evidence="12">SBP-type domain-containing protein</fullName>
    </recommendedName>
</protein>
<evidence type="ECO:0000256" key="8">
    <source>
        <dbReference type="ARBA" id="ARBA00023242"/>
    </source>
</evidence>
<keyword evidence="2" id="KW-0479">Metal-binding</keyword>
<evidence type="ECO:0000259" key="12">
    <source>
        <dbReference type="PROSITE" id="PS51141"/>
    </source>
</evidence>
<feature type="compositionally biased region" description="Low complexity" evidence="10">
    <location>
        <begin position="445"/>
        <end position="472"/>
    </location>
</feature>
<comment type="subcellular location">
    <subcellularLocation>
        <location evidence="1">Nucleus</location>
    </subcellularLocation>
</comment>
<dbReference type="Pfam" id="PF26102">
    <property type="entry name" value="Ig_SPL7"/>
    <property type="match status" value="1"/>
</dbReference>
<keyword evidence="7" id="KW-0804">Transcription</keyword>
<accession>A0A8K0MSM9</accession>
<dbReference type="InterPro" id="IPR004333">
    <property type="entry name" value="SBP_dom"/>
</dbReference>
<comment type="caution">
    <text evidence="13">The sequence shown here is derived from an EMBL/GenBank/DDBJ whole genome shotgun (WGS) entry which is preliminary data.</text>
</comment>
<evidence type="ECO:0000256" key="3">
    <source>
        <dbReference type="ARBA" id="ARBA00022771"/>
    </source>
</evidence>
<dbReference type="Proteomes" id="UP000796880">
    <property type="component" value="Unassembled WGS sequence"/>
</dbReference>
<dbReference type="Gene3D" id="1.25.40.20">
    <property type="entry name" value="Ankyrin repeat-containing domain"/>
    <property type="match status" value="1"/>
</dbReference>
<dbReference type="SMART" id="SM00248">
    <property type="entry name" value="ANK"/>
    <property type="match status" value="3"/>
</dbReference>
<reference evidence="13" key="1">
    <citation type="submission" date="2020-03" db="EMBL/GenBank/DDBJ databases">
        <title>A high-quality chromosome-level genome assembly of a woody plant with both climbing and erect habits, Rhamnella rubrinervis.</title>
        <authorList>
            <person name="Lu Z."/>
            <person name="Yang Y."/>
            <person name="Zhu X."/>
            <person name="Sun Y."/>
        </authorList>
    </citation>
    <scope>NUCLEOTIDE SEQUENCE</scope>
    <source>
        <strain evidence="13">BYM</strain>
        <tissue evidence="13">Leaf</tissue>
    </source>
</reference>
<dbReference type="EMBL" id="VOIH02000001">
    <property type="protein sequence ID" value="KAF3456458.1"/>
    <property type="molecule type" value="Genomic_DNA"/>
</dbReference>
<keyword evidence="8" id="KW-0539">Nucleus</keyword>
<organism evidence="13 14">
    <name type="scientific">Rhamnella rubrinervis</name>
    <dbReference type="NCBI Taxonomy" id="2594499"/>
    <lineage>
        <taxon>Eukaryota</taxon>
        <taxon>Viridiplantae</taxon>
        <taxon>Streptophyta</taxon>
        <taxon>Embryophyta</taxon>
        <taxon>Tracheophyta</taxon>
        <taxon>Spermatophyta</taxon>
        <taxon>Magnoliopsida</taxon>
        <taxon>eudicotyledons</taxon>
        <taxon>Gunneridae</taxon>
        <taxon>Pentapetalae</taxon>
        <taxon>rosids</taxon>
        <taxon>fabids</taxon>
        <taxon>Rosales</taxon>
        <taxon>Rhamnaceae</taxon>
        <taxon>rhamnoid group</taxon>
        <taxon>Rhamneae</taxon>
        <taxon>Rhamnella</taxon>
    </lineage>
</organism>
<dbReference type="GO" id="GO:0003677">
    <property type="term" value="F:DNA binding"/>
    <property type="evidence" value="ECO:0007669"/>
    <property type="project" value="UniProtKB-KW"/>
</dbReference>
<feature type="transmembrane region" description="Helical" evidence="11">
    <location>
        <begin position="994"/>
        <end position="1017"/>
    </location>
</feature>
<sequence>MEAKFGGKAHHLYGPVVSDLKAVGKRSLEWDLNDWRWDGDLFAASPLNSIPSDCRSRQLFPVGPETPASAGLSNSSSGSDEVDLGSEKGKRELEKRRRPVFVDDAELNREDGSLNLNLGGEAYPITELEGELKSGKKTKIVGTTLNRAVCQVEDCRADLSSAKDYHRRHKVCDMHSKATKALVGNVMQRFCQQCSRFHVLQEFDEGKRSCRRRLAGHNRRRRKTHPDTVVNGGSLNNERSSSYLLISLLRILSNMHTNSSDQTKDQDLLSHLLRSLANFTSTVDGRNISALLQGSQSLMNVGTSVEASQKAGDATSNGPEPSRPFASASKVDNSVNFEDHLRSMGQCQRVPASDMAQRRTISGDSDGKNLKALLDPGCTNPLYLRDSLSTKSIISETAIGRMNFNNIDLNNVYDDSQDHFENLGNSHLAVNSGIASLDNPLWIQSSLNKSSPPHPHPSGNSDSTSTQSPSSSCGEAQGRTDRIVFKLFGKDPNDLPFVLRKQILDWLSHSPTDIESYIRPGCIILTIYLHLEKSTWEELCCDLGSSLKRLLYASNDPFWRTGWVYARVQHFVAFIHNGQVVLDAPLPLKSHKNCRISSIKPIAVSLSEKAQFIVKGFNLSRSSTRLLCALEGKYLAQETCYELMDSTDTTAEHDKIQYLRFSCYVPSVTGRGFIEVEDHGLSSSFFPFIVAEKEVCSEICTLEGEIDEVETANDNQREPEKMEAKNQALDFIHEMGWLLHRSRSKFRLGDMDPNLDLFPFRRFRWLMEFSIDRDWCAVVKKLLGILFEGTVDAGEHPSIEVAVLDMGLLHKAVKRNCRPMVELLLKFVPNKVLDKTGSKESKLVIRGYESFLFKPNVVGPMGLTPLHVAASRDGCEDVLDALINDPGKVGIEAWKNVKDDTGLTPNDYACVRGYYSYIHLVQKKISKRSESGHGHVVVDIPGTILDCNGKQKQVDGYKSSKVASLEMEKFDMKTIQKNCKVCEMKIVYGNKRSLVYRPAMLSMVAIAAVCVCVALLFKSSPEVLYVFQPFRWERLKYGSS</sequence>
<dbReference type="SUPFAM" id="SSF103612">
    <property type="entry name" value="SBT domain"/>
    <property type="match status" value="1"/>
</dbReference>
<dbReference type="InterPro" id="IPR036770">
    <property type="entry name" value="Ankyrin_rpt-contain_sf"/>
</dbReference>
<evidence type="ECO:0000256" key="5">
    <source>
        <dbReference type="ARBA" id="ARBA00023015"/>
    </source>
</evidence>
<name>A0A8K0MSM9_9ROSA</name>
<dbReference type="GO" id="GO:0008270">
    <property type="term" value="F:zinc ion binding"/>
    <property type="evidence" value="ECO:0007669"/>
    <property type="project" value="UniProtKB-KW"/>
</dbReference>
<keyword evidence="5" id="KW-0805">Transcription regulation</keyword>
<keyword evidence="4" id="KW-0862">Zinc</keyword>
<dbReference type="SUPFAM" id="SSF48403">
    <property type="entry name" value="Ankyrin repeat"/>
    <property type="match status" value="1"/>
</dbReference>
<keyword evidence="11" id="KW-0472">Membrane</keyword>
<keyword evidence="11" id="KW-0812">Transmembrane</keyword>
<dbReference type="PANTHER" id="PTHR31251">
    <property type="entry name" value="SQUAMOSA PROMOTER-BINDING-LIKE PROTEIN 4"/>
    <property type="match status" value="1"/>
</dbReference>
<feature type="compositionally biased region" description="Basic residues" evidence="10">
    <location>
        <begin position="215"/>
        <end position="224"/>
    </location>
</feature>
<evidence type="ECO:0000313" key="14">
    <source>
        <dbReference type="Proteomes" id="UP000796880"/>
    </source>
</evidence>
<dbReference type="InterPro" id="IPR002110">
    <property type="entry name" value="Ankyrin_rpt"/>
</dbReference>
<dbReference type="InterPro" id="IPR044817">
    <property type="entry name" value="SBP-like"/>
</dbReference>
<feature type="region of interest" description="Disordered" evidence="10">
    <location>
        <begin position="445"/>
        <end position="476"/>
    </location>
</feature>
<evidence type="ECO:0000256" key="10">
    <source>
        <dbReference type="SAM" id="MobiDB-lite"/>
    </source>
</evidence>
<dbReference type="OrthoDB" id="514967at2759"/>
<feature type="compositionally biased region" description="Low complexity" evidence="10">
    <location>
        <begin position="68"/>
        <end position="79"/>
    </location>
</feature>
<feature type="region of interest" description="Disordered" evidence="10">
    <location>
        <begin position="303"/>
        <end position="330"/>
    </location>
</feature>
<keyword evidence="6" id="KW-0238">DNA-binding</keyword>
<gene>
    <name evidence="13" type="ORF">FNV43_RR01108</name>
</gene>
<evidence type="ECO:0000256" key="9">
    <source>
        <dbReference type="PROSITE-ProRule" id="PRU00470"/>
    </source>
</evidence>
<dbReference type="PANTHER" id="PTHR31251:SF211">
    <property type="entry name" value="SQUAMOSA PROMOTER-BINDING-LIKE PROTEIN 1"/>
    <property type="match status" value="1"/>
</dbReference>
<feature type="domain" description="SBP-type" evidence="12">
    <location>
        <begin position="147"/>
        <end position="224"/>
    </location>
</feature>
<feature type="region of interest" description="Disordered" evidence="10">
    <location>
        <begin position="346"/>
        <end position="367"/>
    </location>
</feature>